<dbReference type="PROSITE" id="PS00888">
    <property type="entry name" value="CNMP_BINDING_1"/>
    <property type="match status" value="1"/>
</dbReference>
<dbReference type="InterPro" id="IPR050503">
    <property type="entry name" value="cAMP-dep_PK_reg_su-like"/>
</dbReference>
<reference evidence="3 4" key="1">
    <citation type="submission" date="2020-02" db="EMBL/GenBank/DDBJ databases">
        <title>Draft genome sequence of Haematococcus lacustris strain NIES-144.</title>
        <authorList>
            <person name="Morimoto D."/>
            <person name="Nakagawa S."/>
            <person name="Yoshida T."/>
            <person name="Sawayama S."/>
        </authorList>
    </citation>
    <scope>NUCLEOTIDE SEQUENCE [LARGE SCALE GENOMIC DNA]</scope>
    <source>
        <strain evidence="3 4">NIES-144</strain>
    </source>
</reference>
<dbReference type="InterPro" id="IPR018488">
    <property type="entry name" value="cNMP-bd_CS"/>
</dbReference>
<dbReference type="InterPro" id="IPR001932">
    <property type="entry name" value="PPM-type_phosphatase-like_dom"/>
</dbReference>
<dbReference type="InterPro" id="IPR014710">
    <property type="entry name" value="RmlC-like_jellyroll"/>
</dbReference>
<organism evidence="3 4">
    <name type="scientific">Haematococcus lacustris</name>
    <name type="common">Green alga</name>
    <name type="synonym">Haematococcus pluvialis</name>
    <dbReference type="NCBI Taxonomy" id="44745"/>
    <lineage>
        <taxon>Eukaryota</taxon>
        <taxon>Viridiplantae</taxon>
        <taxon>Chlorophyta</taxon>
        <taxon>core chlorophytes</taxon>
        <taxon>Chlorophyceae</taxon>
        <taxon>CS clade</taxon>
        <taxon>Chlamydomonadales</taxon>
        <taxon>Haematococcaceae</taxon>
        <taxon>Haematococcus</taxon>
    </lineage>
</organism>
<dbReference type="GO" id="GO:0005829">
    <property type="term" value="C:cytosol"/>
    <property type="evidence" value="ECO:0007669"/>
    <property type="project" value="TreeGrafter"/>
</dbReference>
<dbReference type="PRINTS" id="PR00103">
    <property type="entry name" value="CAMPKINASE"/>
</dbReference>
<evidence type="ECO:0000259" key="1">
    <source>
        <dbReference type="PROSITE" id="PS50042"/>
    </source>
</evidence>
<dbReference type="GO" id="GO:0004862">
    <property type="term" value="F:cAMP-dependent protein kinase inhibitor activity"/>
    <property type="evidence" value="ECO:0007669"/>
    <property type="project" value="TreeGrafter"/>
</dbReference>
<dbReference type="GO" id="GO:0030552">
    <property type="term" value="F:cAMP binding"/>
    <property type="evidence" value="ECO:0007669"/>
    <property type="project" value="TreeGrafter"/>
</dbReference>
<dbReference type="Proteomes" id="UP000485058">
    <property type="component" value="Unassembled WGS sequence"/>
</dbReference>
<dbReference type="PANTHER" id="PTHR11635:SF152">
    <property type="entry name" value="CAMP-DEPENDENT PROTEIN KINASE TYPE I REGULATORY SUBUNIT-RELATED"/>
    <property type="match status" value="1"/>
</dbReference>
<dbReference type="SUPFAM" id="SSF81606">
    <property type="entry name" value="PP2C-like"/>
    <property type="match status" value="1"/>
</dbReference>
<dbReference type="CDD" id="cd00038">
    <property type="entry name" value="CAP_ED"/>
    <property type="match status" value="1"/>
</dbReference>
<name>A0A699ZNB6_HAELA</name>
<accession>A0A699ZNB6</accession>
<dbReference type="SUPFAM" id="SSF51206">
    <property type="entry name" value="cAMP-binding domain-like"/>
    <property type="match status" value="1"/>
</dbReference>
<sequence length="211" mass="23331">MSKSLTSSHPFIVLASDGVWEFLPSQSVVDMVSKFDDPQEAALSVVAESYRLWLQHETRTDDITMVVVHLHGLETAAPKPLMDYSMRPLQHAATNGMAAMTRLPAIDPSMLSLTVSSKFSALSRLLDEAVAANFLFFNMSDTERRAVLGAMQRVEVQASQLIIRQGEPGEHFYIVEQGLFDVYLQRDPTIPAELVHTYGQQADPLLLAGSP</sequence>
<dbReference type="GO" id="GO:0034236">
    <property type="term" value="F:protein kinase A catalytic subunit binding"/>
    <property type="evidence" value="ECO:0007669"/>
    <property type="project" value="TreeGrafter"/>
</dbReference>
<dbReference type="PANTHER" id="PTHR11635">
    <property type="entry name" value="CAMP-DEPENDENT PROTEIN KINASE REGULATORY CHAIN"/>
    <property type="match status" value="1"/>
</dbReference>
<dbReference type="InterPro" id="IPR036457">
    <property type="entry name" value="PPM-type-like_dom_sf"/>
</dbReference>
<gene>
    <name evidence="3" type="ORF">HaLaN_17543</name>
</gene>
<feature type="domain" description="PPM-type phosphatase" evidence="2">
    <location>
        <begin position="1"/>
        <end position="70"/>
    </location>
</feature>
<dbReference type="AlphaFoldDB" id="A0A699ZNB6"/>
<dbReference type="GO" id="GO:0005952">
    <property type="term" value="C:cAMP-dependent protein kinase complex"/>
    <property type="evidence" value="ECO:0007669"/>
    <property type="project" value="InterPro"/>
</dbReference>
<proteinExistence type="predicted"/>
<dbReference type="InterPro" id="IPR000595">
    <property type="entry name" value="cNMP-bd_dom"/>
</dbReference>
<feature type="non-terminal residue" evidence="3">
    <location>
        <position position="1"/>
    </location>
</feature>
<dbReference type="Gene3D" id="2.60.120.10">
    <property type="entry name" value="Jelly Rolls"/>
    <property type="match status" value="1"/>
</dbReference>
<feature type="domain" description="Cyclic nucleotide-binding" evidence="1">
    <location>
        <begin position="135"/>
        <end position="200"/>
    </location>
</feature>
<feature type="non-terminal residue" evidence="3">
    <location>
        <position position="211"/>
    </location>
</feature>
<dbReference type="EMBL" id="BLLF01001632">
    <property type="protein sequence ID" value="GFH20426.1"/>
    <property type="molecule type" value="Genomic_DNA"/>
</dbReference>
<dbReference type="PROSITE" id="PS50042">
    <property type="entry name" value="CNMP_BINDING_3"/>
    <property type="match status" value="1"/>
</dbReference>
<evidence type="ECO:0008006" key="5">
    <source>
        <dbReference type="Google" id="ProtNLM"/>
    </source>
</evidence>
<dbReference type="InterPro" id="IPR018490">
    <property type="entry name" value="cNMP-bd_dom_sf"/>
</dbReference>
<evidence type="ECO:0000259" key="2">
    <source>
        <dbReference type="PROSITE" id="PS51746"/>
    </source>
</evidence>
<dbReference type="PROSITE" id="PS51746">
    <property type="entry name" value="PPM_2"/>
    <property type="match status" value="1"/>
</dbReference>
<evidence type="ECO:0000313" key="3">
    <source>
        <dbReference type="EMBL" id="GFH20426.1"/>
    </source>
</evidence>
<keyword evidence="4" id="KW-1185">Reference proteome</keyword>
<dbReference type="Gene3D" id="3.60.40.10">
    <property type="entry name" value="PPM-type phosphatase domain"/>
    <property type="match status" value="1"/>
</dbReference>
<evidence type="ECO:0000313" key="4">
    <source>
        <dbReference type="Proteomes" id="UP000485058"/>
    </source>
</evidence>
<dbReference type="Pfam" id="PF00481">
    <property type="entry name" value="PP2C"/>
    <property type="match status" value="1"/>
</dbReference>
<protein>
    <recommendedName>
        <fullName evidence="5">Cyclic nucleotide-binding domain-containing protein</fullName>
    </recommendedName>
</protein>
<comment type="caution">
    <text evidence="3">The sequence shown here is derived from an EMBL/GenBank/DDBJ whole genome shotgun (WGS) entry which is preliminary data.</text>
</comment>